<dbReference type="InterPro" id="IPR000719">
    <property type="entry name" value="Prot_kinase_dom"/>
</dbReference>
<keyword evidence="4" id="KW-1185">Reference proteome</keyword>
<dbReference type="Pfam" id="PF06395">
    <property type="entry name" value="CDC24"/>
    <property type="match status" value="1"/>
</dbReference>
<accession>A0A0C3G0X1</accession>
<dbReference type="InParanoid" id="A0A0C3G0X1"/>
<feature type="domain" description="DH" evidence="1">
    <location>
        <begin position="165"/>
        <end position="343"/>
    </location>
</feature>
<dbReference type="InterPro" id="IPR051681">
    <property type="entry name" value="Ser/Thr_Kinases-Pseudokinases"/>
</dbReference>
<dbReference type="AlphaFoldDB" id="A0A0C3G0X1"/>
<proteinExistence type="predicted"/>
<dbReference type="GO" id="GO:0005524">
    <property type="term" value="F:ATP binding"/>
    <property type="evidence" value="ECO:0007669"/>
    <property type="project" value="InterPro"/>
</dbReference>
<evidence type="ECO:0000313" key="4">
    <source>
        <dbReference type="Proteomes" id="UP000054166"/>
    </source>
</evidence>
<dbReference type="Proteomes" id="UP000054166">
    <property type="component" value="Unassembled WGS sequence"/>
</dbReference>
<dbReference type="SMART" id="SM00220">
    <property type="entry name" value="S_TKc"/>
    <property type="match status" value="1"/>
</dbReference>
<dbReference type="InterPro" id="IPR000219">
    <property type="entry name" value="DH_dom"/>
</dbReference>
<dbReference type="Gene3D" id="1.10.510.10">
    <property type="entry name" value="Transferase(Phosphotransferase) domain 1"/>
    <property type="match status" value="1"/>
</dbReference>
<dbReference type="EMBL" id="KN832974">
    <property type="protein sequence ID" value="KIM89875.1"/>
    <property type="molecule type" value="Genomic_DNA"/>
</dbReference>
<reference evidence="3 4" key="1">
    <citation type="submission" date="2014-04" db="EMBL/GenBank/DDBJ databases">
        <authorList>
            <consortium name="DOE Joint Genome Institute"/>
            <person name="Kuo A."/>
            <person name="Tarkka M."/>
            <person name="Buscot F."/>
            <person name="Kohler A."/>
            <person name="Nagy L.G."/>
            <person name="Floudas D."/>
            <person name="Copeland A."/>
            <person name="Barry K.W."/>
            <person name="Cichocki N."/>
            <person name="Veneault-Fourrey C."/>
            <person name="LaButti K."/>
            <person name="Lindquist E.A."/>
            <person name="Lipzen A."/>
            <person name="Lundell T."/>
            <person name="Morin E."/>
            <person name="Murat C."/>
            <person name="Sun H."/>
            <person name="Tunlid A."/>
            <person name="Henrissat B."/>
            <person name="Grigoriev I.V."/>
            <person name="Hibbett D.S."/>
            <person name="Martin F."/>
            <person name="Nordberg H.P."/>
            <person name="Cantor M.N."/>
            <person name="Hua S.X."/>
        </authorList>
    </citation>
    <scope>NUCLEOTIDE SEQUENCE [LARGE SCALE GENOMIC DNA]</scope>
    <source>
        <strain evidence="3 4">F 1598</strain>
    </source>
</reference>
<dbReference type="PROSITE" id="PS50011">
    <property type="entry name" value="PROTEIN_KINASE_DOM"/>
    <property type="match status" value="1"/>
</dbReference>
<dbReference type="InterPro" id="IPR010481">
    <property type="entry name" value="Cdc24/Scd1_N"/>
</dbReference>
<sequence length="772" mass="87499">MSYSAGPKPSPPDHLRVQCVRVLPRLQLIPEFRRWLPISSQTTSLLRKSQHTAYNTLWHCFYLGAPLCVLLDLLGSPSSANVYEDLDLDNIQIEQERMMKSFISRVRLMETQGKLPYGEVLREEDLFKGTHQGFAKVLRTVDRLLGALQATFPGLYVLPAGSAIIRTDHIEELIDSERAHVDLLRKMKESAEILSQTYKSEGMTMECLAMYLERLLLYHGHILFHLDKTFSSPRLQEDWSNVFALNQDTLQTTASSAQRSYCVHYLTALDFLENKQFHASAPTMTYIQLLLDHLSEPLYRISDHHRLLQLILDLTIPTDCDSYDSICLSLHKTSDMIDQIDEIGLQLRTVKSAESLQSRIKSWDEVDPEQLEILVLDDYLLADATSGLTHSVFLYESMLLCCQDIASDRSHVDGAPRSFSARYPIAKWELGPALSRNQPLDILFKVPTNLFKSVRRVSAGAIEIDWFEHDIFHTHSFTALFAGQCDQWYIALQQLVSQTDSVDLHQVVPDVAIPSDDDGLGGRRTTYPRPWSLIGRKGPRSNSSSMIRQEHYEYGLPQSPNALPSLFYGLHDIALRSPSPSRLSAKTVFLQDMHENGMLDQLSSLPPPGSITINSRSNTDHLLDLTGKIMREGKHPCAHGGFADVWKCMWRQDSGDCKVAIKVLRARTDDPEIEAKMHKRLRRELHVWKRLNHENVLPLFGTVSDFGNYTAFVCPWFESGSVRKYLERCSCAFSLVDCLQLLCEVAAGLSYLHSFGVIHGDLTGVSHLCQVI</sequence>
<dbReference type="InterPro" id="IPR001245">
    <property type="entry name" value="Ser-Thr/Tyr_kinase_cat_dom"/>
</dbReference>
<dbReference type="SUPFAM" id="SSF56112">
    <property type="entry name" value="Protein kinase-like (PK-like)"/>
    <property type="match status" value="1"/>
</dbReference>
<evidence type="ECO:0000259" key="2">
    <source>
        <dbReference type="PROSITE" id="PS50011"/>
    </source>
</evidence>
<reference evidence="4" key="2">
    <citation type="submission" date="2015-01" db="EMBL/GenBank/DDBJ databases">
        <title>Evolutionary Origins and Diversification of the Mycorrhizal Mutualists.</title>
        <authorList>
            <consortium name="DOE Joint Genome Institute"/>
            <consortium name="Mycorrhizal Genomics Consortium"/>
            <person name="Kohler A."/>
            <person name="Kuo A."/>
            <person name="Nagy L.G."/>
            <person name="Floudas D."/>
            <person name="Copeland A."/>
            <person name="Barry K.W."/>
            <person name="Cichocki N."/>
            <person name="Veneault-Fourrey C."/>
            <person name="LaButti K."/>
            <person name="Lindquist E.A."/>
            <person name="Lipzen A."/>
            <person name="Lundell T."/>
            <person name="Morin E."/>
            <person name="Murat C."/>
            <person name="Riley R."/>
            <person name="Ohm R."/>
            <person name="Sun H."/>
            <person name="Tunlid A."/>
            <person name="Henrissat B."/>
            <person name="Grigoriev I.V."/>
            <person name="Hibbett D.S."/>
            <person name="Martin F."/>
        </authorList>
    </citation>
    <scope>NUCLEOTIDE SEQUENCE [LARGE SCALE GENOMIC DNA]</scope>
    <source>
        <strain evidence="4">F 1598</strain>
    </source>
</reference>
<name>A0A0C3G0X1_PILCF</name>
<dbReference type="OrthoDB" id="6718656at2759"/>
<dbReference type="Gene3D" id="1.20.900.10">
    <property type="entry name" value="Dbl homology (DH) domain"/>
    <property type="match status" value="1"/>
</dbReference>
<dbReference type="STRING" id="765440.A0A0C3G0X1"/>
<dbReference type="InterPro" id="IPR011009">
    <property type="entry name" value="Kinase-like_dom_sf"/>
</dbReference>
<dbReference type="GO" id="GO:0005085">
    <property type="term" value="F:guanyl-nucleotide exchange factor activity"/>
    <property type="evidence" value="ECO:0007669"/>
    <property type="project" value="InterPro"/>
</dbReference>
<dbReference type="SUPFAM" id="SSF48065">
    <property type="entry name" value="DBL homology domain (DH-domain)"/>
    <property type="match status" value="1"/>
</dbReference>
<dbReference type="GO" id="GO:0004674">
    <property type="term" value="F:protein serine/threonine kinase activity"/>
    <property type="evidence" value="ECO:0007669"/>
    <property type="project" value="TreeGrafter"/>
</dbReference>
<feature type="domain" description="Protein kinase" evidence="2">
    <location>
        <begin position="631"/>
        <end position="772"/>
    </location>
</feature>
<protein>
    <recommendedName>
        <fullName evidence="5">Protein kinase domain-containing protein</fullName>
    </recommendedName>
</protein>
<dbReference type="HOGENOM" id="CLU_332909_0_0_1"/>
<evidence type="ECO:0000259" key="1">
    <source>
        <dbReference type="PROSITE" id="PS50010"/>
    </source>
</evidence>
<dbReference type="InterPro" id="IPR035899">
    <property type="entry name" value="DBL_dom_sf"/>
</dbReference>
<dbReference type="PROSITE" id="PS50010">
    <property type="entry name" value="DH_2"/>
    <property type="match status" value="1"/>
</dbReference>
<dbReference type="CDD" id="cd00180">
    <property type="entry name" value="PKc"/>
    <property type="match status" value="1"/>
</dbReference>
<gene>
    <name evidence="3" type="ORF">PILCRDRAFT_812658</name>
</gene>
<dbReference type="PANTHER" id="PTHR44329">
    <property type="entry name" value="SERINE/THREONINE-PROTEIN KINASE TNNI3K-RELATED"/>
    <property type="match status" value="1"/>
</dbReference>
<evidence type="ECO:0000313" key="3">
    <source>
        <dbReference type="EMBL" id="KIM89875.1"/>
    </source>
</evidence>
<organism evidence="3 4">
    <name type="scientific">Piloderma croceum (strain F 1598)</name>
    <dbReference type="NCBI Taxonomy" id="765440"/>
    <lineage>
        <taxon>Eukaryota</taxon>
        <taxon>Fungi</taxon>
        <taxon>Dikarya</taxon>
        <taxon>Basidiomycota</taxon>
        <taxon>Agaricomycotina</taxon>
        <taxon>Agaricomycetes</taxon>
        <taxon>Agaricomycetidae</taxon>
        <taxon>Atheliales</taxon>
        <taxon>Atheliaceae</taxon>
        <taxon>Piloderma</taxon>
    </lineage>
</organism>
<evidence type="ECO:0008006" key="5">
    <source>
        <dbReference type="Google" id="ProtNLM"/>
    </source>
</evidence>
<dbReference type="Pfam" id="PF07714">
    <property type="entry name" value="PK_Tyr_Ser-Thr"/>
    <property type="match status" value="1"/>
</dbReference>